<protein>
    <recommendedName>
        <fullName evidence="2">Peptidase A1 domain-containing protein</fullName>
    </recommendedName>
</protein>
<dbReference type="PROSITE" id="PS51767">
    <property type="entry name" value="PEPTIDASE_A1"/>
    <property type="match status" value="1"/>
</dbReference>
<dbReference type="GO" id="GO:0006508">
    <property type="term" value="P:proteolysis"/>
    <property type="evidence" value="ECO:0007669"/>
    <property type="project" value="InterPro"/>
</dbReference>
<gene>
    <name evidence="3" type="ORF">BGZ80_002563</name>
</gene>
<dbReference type="Gene3D" id="2.40.70.10">
    <property type="entry name" value="Acid Proteases"/>
    <property type="match status" value="1"/>
</dbReference>
<sequence length="150" mass="15798">MYGDNFGAAGVLASDTVDVGSISDRQTDSTLSSLRRGVKTSMDNAIAANVLAQPVVLGFSTFVRRSGGKDGHYLFGGIDEFHYASSLTYVPMAKKGYWQVHNSDVKVVGVSTGVSFEGIIDIGTTLIVMGNAVVVQLHKSINGATYSSSL</sequence>
<name>A0A9P6MQ45_9FUNG</name>
<organism evidence="3 4">
    <name type="scientific">Entomortierella chlamydospora</name>
    <dbReference type="NCBI Taxonomy" id="101097"/>
    <lineage>
        <taxon>Eukaryota</taxon>
        <taxon>Fungi</taxon>
        <taxon>Fungi incertae sedis</taxon>
        <taxon>Mucoromycota</taxon>
        <taxon>Mortierellomycotina</taxon>
        <taxon>Mortierellomycetes</taxon>
        <taxon>Mortierellales</taxon>
        <taxon>Mortierellaceae</taxon>
        <taxon>Entomortierella</taxon>
    </lineage>
</organism>
<reference evidence="3" key="1">
    <citation type="journal article" date="2020" name="Fungal Divers.">
        <title>Resolving the Mortierellaceae phylogeny through synthesis of multi-gene phylogenetics and phylogenomics.</title>
        <authorList>
            <person name="Vandepol N."/>
            <person name="Liber J."/>
            <person name="Desiro A."/>
            <person name="Na H."/>
            <person name="Kennedy M."/>
            <person name="Barry K."/>
            <person name="Grigoriev I.V."/>
            <person name="Miller A.N."/>
            <person name="O'Donnell K."/>
            <person name="Stajich J.E."/>
            <person name="Bonito G."/>
        </authorList>
    </citation>
    <scope>NUCLEOTIDE SEQUENCE</scope>
    <source>
        <strain evidence="3">NRRL 2769</strain>
    </source>
</reference>
<dbReference type="InterPro" id="IPR033121">
    <property type="entry name" value="PEPTIDASE_A1"/>
</dbReference>
<dbReference type="InterPro" id="IPR021109">
    <property type="entry name" value="Peptidase_aspartic_dom_sf"/>
</dbReference>
<dbReference type="AlphaFoldDB" id="A0A9P6MQ45"/>
<evidence type="ECO:0000259" key="2">
    <source>
        <dbReference type="PROSITE" id="PS51767"/>
    </source>
</evidence>
<dbReference type="SUPFAM" id="SSF50630">
    <property type="entry name" value="Acid proteases"/>
    <property type="match status" value="1"/>
</dbReference>
<dbReference type="GO" id="GO:0004190">
    <property type="term" value="F:aspartic-type endopeptidase activity"/>
    <property type="evidence" value="ECO:0007669"/>
    <property type="project" value="InterPro"/>
</dbReference>
<comment type="similarity">
    <text evidence="1">Belongs to the peptidase A1 family.</text>
</comment>
<dbReference type="InterPro" id="IPR034164">
    <property type="entry name" value="Pepsin-like_dom"/>
</dbReference>
<proteinExistence type="inferred from homology"/>
<dbReference type="PANTHER" id="PTHR47966">
    <property type="entry name" value="BETA-SITE APP-CLEAVING ENZYME, ISOFORM A-RELATED"/>
    <property type="match status" value="1"/>
</dbReference>
<feature type="domain" description="Peptidase A1" evidence="2">
    <location>
        <begin position="1"/>
        <end position="150"/>
    </location>
</feature>
<dbReference type="InterPro" id="IPR001461">
    <property type="entry name" value="Aspartic_peptidase_A1"/>
</dbReference>
<evidence type="ECO:0000313" key="4">
    <source>
        <dbReference type="Proteomes" id="UP000703661"/>
    </source>
</evidence>
<dbReference type="Pfam" id="PF00026">
    <property type="entry name" value="Asp"/>
    <property type="match status" value="1"/>
</dbReference>
<evidence type="ECO:0000256" key="1">
    <source>
        <dbReference type="ARBA" id="ARBA00007447"/>
    </source>
</evidence>
<dbReference type="Proteomes" id="UP000703661">
    <property type="component" value="Unassembled WGS sequence"/>
</dbReference>
<evidence type="ECO:0000313" key="3">
    <source>
        <dbReference type="EMBL" id="KAG0009273.1"/>
    </source>
</evidence>
<dbReference type="PRINTS" id="PR00792">
    <property type="entry name" value="PEPSIN"/>
</dbReference>
<dbReference type="EMBL" id="JAAAID010001636">
    <property type="protein sequence ID" value="KAG0009273.1"/>
    <property type="molecule type" value="Genomic_DNA"/>
</dbReference>
<dbReference type="CDD" id="cd05471">
    <property type="entry name" value="pepsin_like"/>
    <property type="match status" value="1"/>
</dbReference>
<comment type="caution">
    <text evidence="3">The sequence shown here is derived from an EMBL/GenBank/DDBJ whole genome shotgun (WGS) entry which is preliminary data.</text>
</comment>
<dbReference type="PANTHER" id="PTHR47966:SF51">
    <property type="entry name" value="BETA-SITE APP-CLEAVING ENZYME, ISOFORM A-RELATED"/>
    <property type="match status" value="1"/>
</dbReference>
<accession>A0A9P6MQ45</accession>
<keyword evidence="4" id="KW-1185">Reference proteome</keyword>